<keyword evidence="7" id="KW-0675">Receptor</keyword>
<dbReference type="PANTHER" id="PTHR31018">
    <property type="entry name" value="SPORULATION-SPECIFIC PROTEIN-RELATED"/>
    <property type="match status" value="1"/>
</dbReference>
<feature type="domain" description="Fibronectin type-III" evidence="6">
    <location>
        <begin position="54"/>
        <end position="144"/>
    </location>
</feature>
<dbReference type="AlphaFoldDB" id="A0A1H4LEQ5"/>
<dbReference type="CDD" id="cd00063">
    <property type="entry name" value="FN3"/>
    <property type="match status" value="1"/>
</dbReference>
<dbReference type="Pfam" id="PF00041">
    <property type="entry name" value="fn3"/>
    <property type="match status" value="1"/>
</dbReference>
<dbReference type="EMBL" id="FNTB01000001">
    <property type="protein sequence ID" value="SEB69197.1"/>
    <property type="molecule type" value="Genomic_DNA"/>
</dbReference>
<evidence type="ECO:0000313" key="7">
    <source>
        <dbReference type="EMBL" id="SEB69197.1"/>
    </source>
</evidence>
<dbReference type="InterPro" id="IPR013783">
    <property type="entry name" value="Ig-like_fold"/>
</dbReference>
<evidence type="ECO:0000256" key="4">
    <source>
        <dbReference type="ARBA" id="ARBA00022729"/>
    </source>
</evidence>
<name>A0A1H4LEQ5_9FLAO</name>
<gene>
    <name evidence="7" type="ORF">SAMN05192540_1286</name>
</gene>
<keyword evidence="5" id="KW-0325">Glycoprotein</keyword>
<accession>A0A1H4LEQ5</accession>
<evidence type="ECO:0000259" key="6">
    <source>
        <dbReference type="PROSITE" id="PS50853"/>
    </source>
</evidence>
<keyword evidence="3" id="KW-0964">Secreted</keyword>
<sequence>MFTTLKLNFSYRNITVFLILSLLLSCSKGEDSGEGIKQNPDENSPETNLTPCEGNLNVNIDEVGSNSATITWSTDANFTIYELEYGLKDFTLGQGSTFQVYETSAIINNLDINTNYDFYIRGLCTDGTGNWTSPFSITTICNEGFFEGSVRLETQSEVNAFGEMCYSGINGNLNINGFFGNDPITSLEALSGLTEVTGGLFIEYNDSLLQLNGLEGLKSVNHLHLYLNRNLVSIESLSGLTEITSIGNPQGLEDVAGISIGDCYALTSLEGLQNINEVGRLSIRKNFNLEDLQGLRGVKQVTDRLILYQNSKIVSMEGLNLLEYVGERLQIDNLNSLTSLNGLESLRTVGTELRLYYNDSLVSLEALSNLQSVDELIIRSNEMLNSLSGINLDVIENTFWLESRSLVNFSGITATATSALLNIGYCDQLTSFSGLETLVEAGPIYINQNKSLVNLEGLDGLRSVNNFIQITDNTILSDFCNLSDLVNIGGFSGEWNVSSNLLNPSLLEMQNGNCN</sequence>
<dbReference type="InterPro" id="IPR051648">
    <property type="entry name" value="CWI-Assembly_Regulator"/>
</dbReference>
<comment type="subcellular location">
    <subcellularLocation>
        <location evidence="1">Secreted</location>
        <location evidence="1">Cell wall</location>
    </subcellularLocation>
</comment>
<dbReference type="PROSITE" id="PS51257">
    <property type="entry name" value="PROKAR_LIPOPROTEIN"/>
    <property type="match status" value="1"/>
</dbReference>
<keyword evidence="2" id="KW-0134">Cell wall</keyword>
<evidence type="ECO:0000256" key="5">
    <source>
        <dbReference type="ARBA" id="ARBA00023180"/>
    </source>
</evidence>
<dbReference type="InterPro" id="IPR036116">
    <property type="entry name" value="FN3_sf"/>
</dbReference>
<dbReference type="PROSITE" id="PS50853">
    <property type="entry name" value="FN3"/>
    <property type="match status" value="1"/>
</dbReference>
<organism evidence="7 8">
    <name type="scientific">Maribacter dokdonensis</name>
    <dbReference type="NCBI Taxonomy" id="320912"/>
    <lineage>
        <taxon>Bacteria</taxon>
        <taxon>Pseudomonadati</taxon>
        <taxon>Bacteroidota</taxon>
        <taxon>Flavobacteriia</taxon>
        <taxon>Flavobacteriales</taxon>
        <taxon>Flavobacteriaceae</taxon>
        <taxon>Maribacter</taxon>
    </lineage>
</organism>
<evidence type="ECO:0000256" key="3">
    <source>
        <dbReference type="ARBA" id="ARBA00022525"/>
    </source>
</evidence>
<dbReference type="PANTHER" id="PTHR31018:SF3">
    <property type="entry name" value="RECEPTOR PROTEIN-TYROSINE KINASE"/>
    <property type="match status" value="1"/>
</dbReference>
<dbReference type="SUPFAM" id="SSF49265">
    <property type="entry name" value="Fibronectin type III"/>
    <property type="match status" value="1"/>
</dbReference>
<dbReference type="Proteomes" id="UP000183038">
    <property type="component" value="Unassembled WGS sequence"/>
</dbReference>
<dbReference type="SUPFAM" id="SSF52058">
    <property type="entry name" value="L domain-like"/>
    <property type="match status" value="2"/>
</dbReference>
<keyword evidence="4" id="KW-0732">Signal</keyword>
<reference evidence="7 8" key="1">
    <citation type="submission" date="2016-10" db="EMBL/GenBank/DDBJ databases">
        <authorList>
            <person name="de Groot N.N."/>
        </authorList>
    </citation>
    <scope>NUCLEOTIDE SEQUENCE [LARGE SCALE GENOMIC DNA]</scope>
    <source>
        <strain evidence="7 8">MAR_2009_71</strain>
    </source>
</reference>
<dbReference type="Gene3D" id="3.80.20.20">
    <property type="entry name" value="Receptor L-domain"/>
    <property type="match status" value="2"/>
</dbReference>
<dbReference type="InterPro" id="IPR036941">
    <property type="entry name" value="Rcpt_L-dom_sf"/>
</dbReference>
<evidence type="ECO:0000256" key="1">
    <source>
        <dbReference type="ARBA" id="ARBA00004191"/>
    </source>
</evidence>
<evidence type="ECO:0000256" key="2">
    <source>
        <dbReference type="ARBA" id="ARBA00022512"/>
    </source>
</evidence>
<proteinExistence type="predicted"/>
<dbReference type="GO" id="GO:0030313">
    <property type="term" value="C:cell envelope"/>
    <property type="evidence" value="ECO:0007669"/>
    <property type="project" value="UniProtKB-SubCell"/>
</dbReference>
<evidence type="ECO:0000313" key="8">
    <source>
        <dbReference type="Proteomes" id="UP000183038"/>
    </source>
</evidence>
<dbReference type="OrthoDB" id="9792152at2"/>
<protein>
    <submittedName>
        <fullName evidence="7">Receptor L domain-containing protein</fullName>
    </submittedName>
</protein>
<dbReference type="InterPro" id="IPR003961">
    <property type="entry name" value="FN3_dom"/>
</dbReference>
<dbReference type="Gene3D" id="2.60.40.10">
    <property type="entry name" value="Immunoglobulins"/>
    <property type="match status" value="1"/>
</dbReference>